<accession>A0A6M3JK29</accession>
<evidence type="ECO:0000313" key="1">
    <source>
        <dbReference type="EMBL" id="QJA69411.1"/>
    </source>
</evidence>
<name>A0A6M3JK29_9ZZZZ</name>
<proteinExistence type="predicted"/>
<dbReference type="AlphaFoldDB" id="A0A6M3JK29"/>
<protein>
    <submittedName>
        <fullName evidence="1">Uncharacterized protein</fullName>
    </submittedName>
</protein>
<dbReference type="EMBL" id="MT141703">
    <property type="protein sequence ID" value="QJA69411.1"/>
    <property type="molecule type" value="Genomic_DNA"/>
</dbReference>
<gene>
    <name evidence="1" type="ORF">MM415A04623_0009</name>
</gene>
<organism evidence="1">
    <name type="scientific">viral metagenome</name>
    <dbReference type="NCBI Taxonomy" id="1070528"/>
    <lineage>
        <taxon>unclassified sequences</taxon>
        <taxon>metagenomes</taxon>
        <taxon>organismal metagenomes</taxon>
    </lineage>
</organism>
<sequence length="126" mass="14956">MSNCSCIYIDSFDYSSFYREELPTARKMHMCSECGRDINKEENYKKESGLWQDKFETFKTCIDCLSIRNEFFCGDWNFGSVLVDLEDYIKEAHGEISEDCIINLTDNARYKVFDMIEEGWQNDNQR</sequence>
<reference evidence="1" key="1">
    <citation type="submission" date="2020-03" db="EMBL/GenBank/DDBJ databases">
        <title>The deep terrestrial virosphere.</title>
        <authorList>
            <person name="Holmfeldt K."/>
            <person name="Nilsson E."/>
            <person name="Simone D."/>
            <person name="Lopez-Fernandez M."/>
            <person name="Wu X."/>
            <person name="de Brujin I."/>
            <person name="Lundin D."/>
            <person name="Andersson A."/>
            <person name="Bertilsson S."/>
            <person name="Dopson M."/>
        </authorList>
    </citation>
    <scope>NUCLEOTIDE SEQUENCE</scope>
    <source>
        <strain evidence="1">MM415A04623</strain>
    </source>
</reference>